<dbReference type="InterPro" id="IPR051543">
    <property type="entry name" value="Serine_Peptidase_S9A"/>
</dbReference>
<dbReference type="PROSITE" id="PS00708">
    <property type="entry name" value="PRO_ENDOPEP_SER"/>
    <property type="match status" value="1"/>
</dbReference>
<keyword evidence="6" id="KW-0732">Signal</keyword>
<dbReference type="Pfam" id="PF02897">
    <property type="entry name" value="Peptidase_S9_N"/>
    <property type="match status" value="1"/>
</dbReference>
<evidence type="ECO:0000259" key="7">
    <source>
        <dbReference type="Pfam" id="PF00326"/>
    </source>
</evidence>
<feature type="signal peptide" evidence="6">
    <location>
        <begin position="1"/>
        <end position="45"/>
    </location>
</feature>
<dbReference type="Gene3D" id="3.40.50.1820">
    <property type="entry name" value="alpha/beta hydrolase"/>
    <property type="match status" value="1"/>
</dbReference>
<evidence type="ECO:0000256" key="5">
    <source>
        <dbReference type="SAM" id="MobiDB-lite"/>
    </source>
</evidence>
<evidence type="ECO:0000256" key="4">
    <source>
        <dbReference type="ARBA" id="ARBA00022825"/>
    </source>
</evidence>
<dbReference type="PANTHER" id="PTHR11757:SF19">
    <property type="entry name" value="PROLYL ENDOPEPTIDASE-LIKE"/>
    <property type="match status" value="1"/>
</dbReference>
<dbReference type="InterPro" id="IPR023302">
    <property type="entry name" value="Pept_S9A_N"/>
</dbReference>
<dbReference type="EMBL" id="JBHTCM010000006">
    <property type="protein sequence ID" value="MFC7332601.1"/>
    <property type="molecule type" value="Genomic_DNA"/>
</dbReference>
<dbReference type="InterPro" id="IPR002470">
    <property type="entry name" value="Peptidase_S9A"/>
</dbReference>
<name>A0ABW2KTQ4_9PROT</name>
<comment type="caution">
    <text evidence="9">The sequence shown here is derived from an EMBL/GenBank/DDBJ whole genome shotgun (WGS) entry which is preliminary data.</text>
</comment>
<dbReference type="Pfam" id="PF00326">
    <property type="entry name" value="Peptidase_S9"/>
    <property type="match status" value="1"/>
</dbReference>
<feature type="region of interest" description="Disordered" evidence="5">
    <location>
        <begin position="1"/>
        <end position="22"/>
    </location>
</feature>
<dbReference type="InterPro" id="IPR002471">
    <property type="entry name" value="Pept_S9_AS"/>
</dbReference>
<dbReference type="InterPro" id="IPR001375">
    <property type="entry name" value="Peptidase_S9_cat"/>
</dbReference>
<evidence type="ECO:0000313" key="10">
    <source>
        <dbReference type="Proteomes" id="UP001596456"/>
    </source>
</evidence>
<evidence type="ECO:0000256" key="1">
    <source>
        <dbReference type="ARBA" id="ARBA00005228"/>
    </source>
</evidence>
<dbReference type="PRINTS" id="PR00862">
    <property type="entry name" value="PROLIGOPTASE"/>
</dbReference>
<evidence type="ECO:0000313" key="9">
    <source>
        <dbReference type="EMBL" id="MFC7332601.1"/>
    </source>
</evidence>
<keyword evidence="10" id="KW-1185">Reference proteome</keyword>
<comment type="similarity">
    <text evidence="1">Belongs to the peptidase S9A family.</text>
</comment>
<evidence type="ECO:0000259" key="8">
    <source>
        <dbReference type="Pfam" id="PF02897"/>
    </source>
</evidence>
<dbReference type="InterPro" id="IPR029058">
    <property type="entry name" value="AB_hydrolase_fold"/>
</dbReference>
<feature type="chain" id="PRO_5046439727" evidence="6">
    <location>
        <begin position="46"/>
        <end position="753"/>
    </location>
</feature>
<keyword evidence="2" id="KW-0645">Protease</keyword>
<dbReference type="Gene3D" id="2.130.10.120">
    <property type="entry name" value="Prolyl oligopeptidase, N-terminal domain"/>
    <property type="match status" value="1"/>
</dbReference>
<evidence type="ECO:0000256" key="2">
    <source>
        <dbReference type="ARBA" id="ARBA00022670"/>
    </source>
</evidence>
<gene>
    <name evidence="9" type="ORF">ACFQPS_05450</name>
</gene>
<dbReference type="RefSeq" id="WP_377357106.1">
    <property type="nucleotide sequence ID" value="NZ_JBHTCM010000006.1"/>
</dbReference>
<dbReference type="Proteomes" id="UP001596456">
    <property type="component" value="Unassembled WGS sequence"/>
</dbReference>
<dbReference type="SUPFAM" id="SSF50993">
    <property type="entry name" value="Peptidase/esterase 'gauge' domain"/>
    <property type="match status" value="1"/>
</dbReference>
<reference evidence="10" key="1">
    <citation type="journal article" date="2019" name="Int. J. Syst. Evol. Microbiol.">
        <title>The Global Catalogue of Microorganisms (GCM) 10K type strain sequencing project: providing services to taxonomists for standard genome sequencing and annotation.</title>
        <authorList>
            <consortium name="The Broad Institute Genomics Platform"/>
            <consortium name="The Broad Institute Genome Sequencing Center for Infectious Disease"/>
            <person name="Wu L."/>
            <person name="Ma J."/>
        </authorList>
    </citation>
    <scope>NUCLEOTIDE SEQUENCE [LARGE SCALE GENOMIC DNA]</scope>
    <source>
        <strain evidence="10">CGMCC 1.16275</strain>
    </source>
</reference>
<dbReference type="SUPFAM" id="SSF53474">
    <property type="entry name" value="alpha/beta-Hydrolases"/>
    <property type="match status" value="1"/>
</dbReference>
<evidence type="ECO:0000256" key="3">
    <source>
        <dbReference type="ARBA" id="ARBA00022801"/>
    </source>
</evidence>
<feature type="domain" description="Peptidase S9A N-terminal" evidence="8">
    <location>
        <begin position="70"/>
        <end position="474"/>
    </location>
</feature>
<evidence type="ECO:0000256" key="6">
    <source>
        <dbReference type="SAM" id="SignalP"/>
    </source>
</evidence>
<feature type="domain" description="Peptidase S9 prolyl oligopeptidase catalytic" evidence="7">
    <location>
        <begin position="535"/>
        <end position="750"/>
    </location>
</feature>
<keyword evidence="3" id="KW-0378">Hydrolase</keyword>
<accession>A0ABW2KTQ4</accession>
<dbReference type="PANTHER" id="PTHR11757">
    <property type="entry name" value="PROTEASE FAMILY S9A OLIGOPEPTIDASE"/>
    <property type="match status" value="1"/>
</dbReference>
<protein>
    <submittedName>
        <fullName evidence="9">S9 family peptidase</fullName>
    </submittedName>
</protein>
<organism evidence="9 10">
    <name type="scientific">Rhodocista pekingensis</name>
    <dbReference type="NCBI Taxonomy" id="201185"/>
    <lineage>
        <taxon>Bacteria</taxon>
        <taxon>Pseudomonadati</taxon>
        <taxon>Pseudomonadota</taxon>
        <taxon>Alphaproteobacteria</taxon>
        <taxon>Rhodospirillales</taxon>
        <taxon>Azospirillaceae</taxon>
        <taxon>Rhodocista</taxon>
    </lineage>
</organism>
<keyword evidence="4" id="KW-0720">Serine protease</keyword>
<sequence>MTARSRSGRPAGNRRAGGFPAPGTSSRALIGAALGLALLALPATAASAASAATTKDAKTVAFTQSSFGPPPVAKVAPTTLEKHGDVRVDNYFWMRDPDYPTVDDEAILAQLKAENAYIDQVLGGEETGLRKSLFDEMLARIKQDDTGVPYREGDWEYQSRFETGKQYPIFVRRPWGKTDAPFTTILDVNELAGRTGYTRIGAFAPSPDGRYLAFAEDDDGSIRFTVRIKDLETGKYLPDLTETSSASLAWSADGKSLFYNLQDDNIRPKKILRHTMGAAPGNDVVVHEEPDGPWTVGIGRTLSGELLVIYSDNNATNEVRLLPADKPEAKPSLFVERKPFVETYVTNQGDTLWIRTNDTHRNFRLVKAPVADPRKENWVEVIPGDDHVYLTDVIAFKDWLVIFDKLDGQDRVRVRDAQGNEHTVAFPDAAFTVGAGANEHYETGTLRLSYQSLVTPPTTYDYDMKARTLTVRKVQEIPSGYDASLYTSERLLAPARDGRTMIPVSIVYRKDRPTDGSAPLHVYGYGSYGYGTDPTFSPSRLSLLDRGFAFAILHVRGGDDLGRGWYEDGKLEHKVNTFTDFIDATQFLVKKGYARAGNVSMSGGSAGGLLVGAVMNMAPEGLYGAAVAHVPFVDVVTTMLDDTLPLTAGEYDEWGNPNEKDAYFRMKAYSPYDNVTARAYPHTLITAGIADSQVTYWEPAKWAALLRARKTDDNVLLSYTNLGAGHGGASGRFDKLKEVALSTAFLLRAHGVQ</sequence>
<proteinExistence type="inferred from homology"/>